<keyword evidence="5" id="KW-0732">Signal</keyword>
<accession>A0ABU5QA52</accession>
<reference evidence="6 7" key="1">
    <citation type="submission" date="2023-12" db="EMBL/GenBank/DDBJ databases">
        <title>Novel species of the genus Arcicella isolated from rivers.</title>
        <authorList>
            <person name="Lu H."/>
        </authorList>
    </citation>
    <scope>NUCLEOTIDE SEQUENCE [LARGE SCALE GENOMIC DNA]</scope>
    <source>
        <strain evidence="6 7">KCTC 23307</strain>
    </source>
</reference>
<keyword evidence="7" id="KW-1185">Reference proteome</keyword>
<protein>
    <submittedName>
        <fullName evidence="6">SdiA-regulated domain-containing protein</fullName>
    </submittedName>
</protein>
<feature type="chain" id="PRO_5046826506" evidence="5">
    <location>
        <begin position="20"/>
        <end position="284"/>
    </location>
</feature>
<dbReference type="EMBL" id="JAYFUM010000010">
    <property type="protein sequence ID" value="MEA5139532.1"/>
    <property type="molecule type" value="Genomic_DNA"/>
</dbReference>
<keyword evidence="3" id="KW-1003">Cell membrane</keyword>
<comment type="caution">
    <text evidence="6">The sequence shown here is derived from an EMBL/GenBank/DDBJ whole genome shotgun (WGS) entry which is preliminary data.</text>
</comment>
<organism evidence="6 7">
    <name type="scientific">Arcicella rigui</name>
    <dbReference type="NCBI Taxonomy" id="797020"/>
    <lineage>
        <taxon>Bacteria</taxon>
        <taxon>Pseudomonadati</taxon>
        <taxon>Bacteroidota</taxon>
        <taxon>Cytophagia</taxon>
        <taxon>Cytophagales</taxon>
        <taxon>Flectobacillaceae</taxon>
        <taxon>Arcicella</taxon>
    </lineage>
</organism>
<feature type="signal peptide" evidence="5">
    <location>
        <begin position="1"/>
        <end position="19"/>
    </location>
</feature>
<dbReference type="InterPro" id="IPR011042">
    <property type="entry name" value="6-blade_b-propeller_TolB-like"/>
</dbReference>
<comment type="subcellular location">
    <subcellularLocation>
        <location evidence="1">Cell membrane</location>
    </subcellularLocation>
</comment>
<comment type="similarity">
    <text evidence="2">Belongs to the YjiK family.</text>
</comment>
<proteinExistence type="inferred from homology"/>
<dbReference type="Proteomes" id="UP001302949">
    <property type="component" value="Unassembled WGS sequence"/>
</dbReference>
<dbReference type="InterPro" id="IPR009722">
    <property type="entry name" value="YjiK/CarP"/>
</dbReference>
<dbReference type="SUPFAM" id="SSF101898">
    <property type="entry name" value="NHL repeat"/>
    <property type="match status" value="1"/>
</dbReference>
<evidence type="ECO:0000256" key="1">
    <source>
        <dbReference type="ARBA" id="ARBA00004236"/>
    </source>
</evidence>
<sequence>MMISFKTLLLLTFVPLAFTSCNSEKKHHEKKLSEETMDAYSVRYDLENPSQKIKLPNSLQEISGLSFYKTNQLACINDEQGKVFIFDLDKKEISEKIPFGKTGDYEGIEVVGNEVFVLKSNGMIKGFKIGEAFERQIDCTNPDVLEYEGLSYDPTTDNLLLAAKVRIKDKDDKKTIYAYSFKNQVLSKYISIPEEAVKTKIGGKLFRPSGIAIHPLTQEIFIVASQGKKLLILSKDGEKEVLIDLNSSLFRQPEGICFTPNGNLYISSEGDGGDGYILAFDYKK</sequence>
<dbReference type="PROSITE" id="PS51257">
    <property type="entry name" value="PROKAR_LIPOPROTEIN"/>
    <property type="match status" value="1"/>
</dbReference>
<evidence type="ECO:0000313" key="6">
    <source>
        <dbReference type="EMBL" id="MEA5139532.1"/>
    </source>
</evidence>
<dbReference type="Pfam" id="PF06977">
    <property type="entry name" value="SdiA-regulated"/>
    <property type="match status" value="1"/>
</dbReference>
<evidence type="ECO:0000256" key="2">
    <source>
        <dbReference type="ARBA" id="ARBA00009852"/>
    </source>
</evidence>
<evidence type="ECO:0000256" key="4">
    <source>
        <dbReference type="ARBA" id="ARBA00023136"/>
    </source>
</evidence>
<name>A0ABU5QA52_9BACT</name>
<gene>
    <name evidence="6" type="ORF">VB248_10315</name>
</gene>
<keyword evidence="4" id="KW-0472">Membrane</keyword>
<dbReference type="RefSeq" id="WP_323296688.1">
    <property type="nucleotide sequence ID" value="NZ_JAYFUM010000010.1"/>
</dbReference>
<evidence type="ECO:0000256" key="5">
    <source>
        <dbReference type="SAM" id="SignalP"/>
    </source>
</evidence>
<dbReference type="Gene3D" id="2.120.10.30">
    <property type="entry name" value="TolB, C-terminal domain"/>
    <property type="match status" value="1"/>
</dbReference>
<evidence type="ECO:0000256" key="3">
    <source>
        <dbReference type="ARBA" id="ARBA00022475"/>
    </source>
</evidence>
<evidence type="ECO:0000313" key="7">
    <source>
        <dbReference type="Proteomes" id="UP001302949"/>
    </source>
</evidence>